<comment type="caution">
    <text evidence="4">The sequence shown here is derived from an EMBL/GenBank/DDBJ whole genome shotgun (WGS) entry which is preliminary data.</text>
</comment>
<keyword evidence="5" id="KW-1185">Reference proteome</keyword>
<dbReference type="PROSITE" id="PS00455">
    <property type="entry name" value="AMP_BINDING"/>
    <property type="match status" value="1"/>
</dbReference>
<dbReference type="InterPro" id="IPR020845">
    <property type="entry name" value="AMP-binding_CS"/>
</dbReference>
<dbReference type="Pfam" id="PF13193">
    <property type="entry name" value="AMP-binding_C"/>
    <property type="match status" value="1"/>
</dbReference>
<dbReference type="InterPro" id="IPR050237">
    <property type="entry name" value="ATP-dep_AMP-bd_enzyme"/>
</dbReference>
<evidence type="ECO:0000256" key="1">
    <source>
        <dbReference type="SAM" id="MobiDB-lite"/>
    </source>
</evidence>
<reference evidence="5" key="1">
    <citation type="journal article" date="2019" name="Int. J. Syst. Evol. Microbiol.">
        <title>The Global Catalogue of Microorganisms (GCM) 10K type strain sequencing project: providing services to taxonomists for standard genome sequencing and annotation.</title>
        <authorList>
            <consortium name="The Broad Institute Genomics Platform"/>
            <consortium name="The Broad Institute Genome Sequencing Center for Infectious Disease"/>
            <person name="Wu L."/>
            <person name="Ma J."/>
        </authorList>
    </citation>
    <scope>NUCLEOTIDE SEQUENCE [LARGE SCALE GENOMIC DNA]</scope>
    <source>
        <strain evidence="5">CGMCC 1.12470</strain>
    </source>
</reference>
<proteinExistence type="predicted"/>
<sequence>MGSPQTFAGLWDRAVRNHTDHTFLLFRADSGAVSTWTYAEFDALVEGVAARLTACGVRPGSPVHVVLRNCPAFVALWLATSRLGAWMVPVDPASSARDVARHVTRTRPVVTVCATARQATVREGADGRVPYVLPLTETAADLAPGSLLLAAPRSRPERSALPRPEDRIAVMFTSGTTSEPKAVELTQRNYLHVATAMADLSGLGPMDRWYVCLPLFHANAQYYCFASAIAVGASVGLTARFTASRWPHEVAELGATHASLFAAPIRMILARRRADAPALALRHVWFAQNLAHGQWAELAGLCGVAPRQIYGMTETLAVVTAAPPDGPDPARIGAVVPGRHVVLLDPVTGRPVPDGEPGVLTLAGHRGKDLFRGYLDHPAANARAFPDLGLPVPESGQVWFSTGDLVRREADGQFSFVGRVDDVIKVAGENVSLTEVEAALAEAPGVLEAAVVAAPDPVRDQVPVAYVVPSDPEHPPTAVRLDAWAADRLTPASRPRAWTVVDALPRTSVGKIRRFRLTPSPEGALPTAPANCSGSVHVQDTRVRSPAGAADPTKDQSRPMGRK</sequence>
<dbReference type="PANTHER" id="PTHR43767:SF1">
    <property type="entry name" value="NONRIBOSOMAL PEPTIDE SYNTHASE PES1 (EUROFUNG)-RELATED"/>
    <property type="match status" value="1"/>
</dbReference>
<dbReference type="Gene3D" id="3.40.50.12780">
    <property type="entry name" value="N-terminal domain of ligase-like"/>
    <property type="match status" value="1"/>
</dbReference>
<dbReference type="EMBL" id="JBHUDX010000058">
    <property type="protein sequence ID" value="MFD1660658.1"/>
    <property type="molecule type" value="Genomic_DNA"/>
</dbReference>
<dbReference type="InterPro" id="IPR025110">
    <property type="entry name" value="AMP-bd_C"/>
</dbReference>
<organism evidence="4 5">
    <name type="scientific">Streptomyces caeni</name>
    <dbReference type="NCBI Taxonomy" id="2307231"/>
    <lineage>
        <taxon>Bacteria</taxon>
        <taxon>Bacillati</taxon>
        <taxon>Actinomycetota</taxon>
        <taxon>Actinomycetes</taxon>
        <taxon>Kitasatosporales</taxon>
        <taxon>Streptomycetaceae</taxon>
        <taxon>Streptomyces</taxon>
    </lineage>
</organism>
<evidence type="ECO:0000313" key="5">
    <source>
        <dbReference type="Proteomes" id="UP001597261"/>
    </source>
</evidence>
<dbReference type="InterPro" id="IPR042099">
    <property type="entry name" value="ANL_N_sf"/>
</dbReference>
<protein>
    <submittedName>
        <fullName evidence="4">Class I adenylate-forming enzyme family protein</fullName>
    </submittedName>
</protein>
<dbReference type="Pfam" id="PF00501">
    <property type="entry name" value="AMP-binding"/>
    <property type="match status" value="1"/>
</dbReference>
<dbReference type="InterPro" id="IPR045851">
    <property type="entry name" value="AMP-bd_C_sf"/>
</dbReference>
<feature type="region of interest" description="Disordered" evidence="1">
    <location>
        <begin position="519"/>
        <end position="563"/>
    </location>
</feature>
<feature type="domain" description="AMP-dependent synthetase/ligase" evidence="2">
    <location>
        <begin position="12"/>
        <end position="375"/>
    </location>
</feature>
<dbReference type="InterPro" id="IPR000873">
    <property type="entry name" value="AMP-dep_synth/lig_dom"/>
</dbReference>
<feature type="domain" description="AMP-binding enzyme C-terminal" evidence="3">
    <location>
        <begin position="435"/>
        <end position="511"/>
    </location>
</feature>
<evidence type="ECO:0000259" key="3">
    <source>
        <dbReference type="Pfam" id="PF13193"/>
    </source>
</evidence>
<evidence type="ECO:0000259" key="2">
    <source>
        <dbReference type="Pfam" id="PF00501"/>
    </source>
</evidence>
<dbReference type="Gene3D" id="3.30.300.30">
    <property type="match status" value="1"/>
</dbReference>
<dbReference type="Proteomes" id="UP001597261">
    <property type="component" value="Unassembled WGS sequence"/>
</dbReference>
<dbReference type="SUPFAM" id="SSF56801">
    <property type="entry name" value="Acetyl-CoA synthetase-like"/>
    <property type="match status" value="1"/>
</dbReference>
<accession>A0ABW4IWI6</accession>
<dbReference type="PANTHER" id="PTHR43767">
    <property type="entry name" value="LONG-CHAIN-FATTY-ACID--COA LIGASE"/>
    <property type="match status" value="1"/>
</dbReference>
<name>A0ABW4IWI6_9ACTN</name>
<evidence type="ECO:0000313" key="4">
    <source>
        <dbReference type="EMBL" id="MFD1660658.1"/>
    </source>
</evidence>
<gene>
    <name evidence="4" type="ORF">ACFSL4_21205</name>
</gene>
<dbReference type="RefSeq" id="WP_381085128.1">
    <property type="nucleotide sequence ID" value="NZ_JBHUDX010000058.1"/>
</dbReference>